<reference evidence="5" key="1">
    <citation type="submission" date="2025-08" db="UniProtKB">
        <authorList>
            <consortium name="RefSeq"/>
        </authorList>
    </citation>
    <scope>IDENTIFICATION</scope>
</reference>
<protein>
    <recommendedName>
        <fullName evidence="2">Isochorismatase domain-containing protein 1</fullName>
    </recommendedName>
</protein>
<keyword evidence="4" id="KW-1185">Reference proteome</keyword>
<gene>
    <name evidence="5" type="primary">LOC106821474</name>
</gene>
<evidence type="ECO:0000313" key="4">
    <source>
        <dbReference type="Proteomes" id="UP000695022"/>
    </source>
</evidence>
<dbReference type="GeneID" id="106821474"/>
<dbReference type="InterPro" id="IPR036380">
    <property type="entry name" value="Isochorismatase-like_sf"/>
</dbReference>
<dbReference type="CDD" id="cd01012">
    <property type="entry name" value="YcaC_related"/>
    <property type="match status" value="1"/>
</dbReference>
<dbReference type="RefSeq" id="XP_014681784.1">
    <property type="nucleotide sequence ID" value="XM_014826298.1"/>
</dbReference>
<dbReference type="Pfam" id="PF00857">
    <property type="entry name" value="Isochorismatase"/>
    <property type="match status" value="1"/>
</dbReference>
<dbReference type="InterPro" id="IPR000868">
    <property type="entry name" value="Isochorismatase-like_dom"/>
</dbReference>
<feature type="domain" description="Isochorismatase-like" evidence="3">
    <location>
        <begin position="16"/>
        <end position="166"/>
    </location>
</feature>
<dbReference type="Gene3D" id="3.40.50.850">
    <property type="entry name" value="Isochorismatase-like"/>
    <property type="match status" value="1"/>
</dbReference>
<sequence length="204" mass="22461">MAAPTKGFGNLIQNQTVFFMCDIQERFRPHIKYFEDIVEVSKRMVQAAKILDIPLIITEQYPKGLGNTVSELDVTGAVGVWPKVTFSMLIPEVKKALPTLCGGKPKSVILFGLETHVCVQQTAFDLIAVGYDVHVLADGSSSRSQMDRNFAFERLRQCGCYVSTSETVLLQLVGGKDHAMFKDIQAVIREPAPVSGLVPCPEKS</sequence>
<evidence type="ECO:0000256" key="1">
    <source>
        <dbReference type="ARBA" id="ARBA00006336"/>
    </source>
</evidence>
<name>A0ABM1FBG3_PRICU</name>
<dbReference type="PANTHER" id="PTHR14119">
    <property type="entry name" value="HYDROLASE"/>
    <property type="match status" value="1"/>
</dbReference>
<dbReference type="PANTHER" id="PTHR14119:SF17">
    <property type="entry name" value="ISOCHORISMATASE DOMAIN-CONTAINING PROTEIN 1"/>
    <property type="match status" value="1"/>
</dbReference>
<evidence type="ECO:0000313" key="5">
    <source>
        <dbReference type="RefSeq" id="XP_014681784.1"/>
    </source>
</evidence>
<evidence type="ECO:0000259" key="3">
    <source>
        <dbReference type="Pfam" id="PF00857"/>
    </source>
</evidence>
<dbReference type="SUPFAM" id="SSF52499">
    <property type="entry name" value="Isochorismatase-like hydrolases"/>
    <property type="match status" value="1"/>
</dbReference>
<accession>A0ABM1FBG3</accession>
<comment type="similarity">
    <text evidence="1">Belongs to the isochorismatase family.</text>
</comment>
<dbReference type="InterPro" id="IPR050993">
    <property type="entry name" value="Isochorismatase_domain"/>
</dbReference>
<organism evidence="4 5">
    <name type="scientific">Priapulus caudatus</name>
    <name type="common">Priapulid worm</name>
    <dbReference type="NCBI Taxonomy" id="37621"/>
    <lineage>
        <taxon>Eukaryota</taxon>
        <taxon>Metazoa</taxon>
        <taxon>Ecdysozoa</taxon>
        <taxon>Scalidophora</taxon>
        <taxon>Priapulida</taxon>
        <taxon>Priapulimorpha</taxon>
        <taxon>Priapulimorphida</taxon>
        <taxon>Priapulidae</taxon>
        <taxon>Priapulus</taxon>
    </lineage>
</organism>
<evidence type="ECO:0000256" key="2">
    <source>
        <dbReference type="ARBA" id="ARBA00040688"/>
    </source>
</evidence>
<dbReference type="Proteomes" id="UP000695022">
    <property type="component" value="Unplaced"/>
</dbReference>
<proteinExistence type="inferred from homology"/>